<gene>
    <name evidence="1" type="ORF">RSE6_14256</name>
</gene>
<proteinExistence type="predicted"/>
<name>A0A1E1MUW1_RHYSE</name>
<dbReference type="Proteomes" id="UP000177625">
    <property type="component" value="Unassembled WGS sequence"/>
</dbReference>
<dbReference type="AlphaFoldDB" id="A0A1E1MUW1"/>
<keyword evidence="2" id="KW-1185">Reference proteome</keyword>
<evidence type="ECO:0000313" key="2">
    <source>
        <dbReference type="Proteomes" id="UP000177625"/>
    </source>
</evidence>
<reference evidence="2" key="1">
    <citation type="submission" date="2016-03" db="EMBL/GenBank/DDBJ databases">
        <authorList>
            <person name="Guldener U."/>
        </authorList>
    </citation>
    <scope>NUCLEOTIDE SEQUENCE [LARGE SCALE GENOMIC DNA]</scope>
</reference>
<dbReference type="EMBL" id="FJVC01000643">
    <property type="protein sequence ID" value="CZT52862.1"/>
    <property type="molecule type" value="Genomic_DNA"/>
</dbReference>
<protein>
    <submittedName>
        <fullName evidence="1">Uncharacterized protein</fullName>
    </submittedName>
</protein>
<sequence>MEIYTERTRGIEVICYTEYKESPLVLLESSENEEEIDEIFIGNDYVSFGS</sequence>
<organism evidence="1 2">
    <name type="scientific">Rhynchosporium secalis</name>
    <name type="common">Barley scald fungus</name>
    <dbReference type="NCBI Taxonomy" id="38038"/>
    <lineage>
        <taxon>Eukaryota</taxon>
        <taxon>Fungi</taxon>
        <taxon>Dikarya</taxon>
        <taxon>Ascomycota</taxon>
        <taxon>Pezizomycotina</taxon>
        <taxon>Leotiomycetes</taxon>
        <taxon>Helotiales</taxon>
        <taxon>Ploettnerulaceae</taxon>
        <taxon>Rhynchosporium</taxon>
    </lineage>
</organism>
<evidence type="ECO:0000313" key="1">
    <source>
        <dbReference type="EMBL" id="CZT52862.1"/>
    </source>
</evidence>
<accession>A0A1E1MUW1</accession>